<organism evidence="13 14">
    <name type="scientific">Durusdinium trenchii</name>
    <dbReference type="NCBI Taxonomy" id="1381693"/>
    <lineage>
        <taxon>Eukaryota</taxon>
        <taxon>Sar</taxon>
        <taxon>Alveolata</taxon>
        <taxon>Dinophyceae</taxon>
        <taxon>Suessiales</taxon>
        <taxon>Symbiodiniaceae</taxon>
        <taxon>Durusdinium</taxon>
    </lineage>
</organism>
<sequence>MAPKLISANTTTFSHTFCAENPKKLDEVYTMEKKPLGEGSYGQVTKGIHKDTGAVRAIKAINRHKISDHGRFQVEVDIQSSLDHPNIVKLYEVFQDAKRFYLVMELCTGGELFERIVAESEKHDGARAFDERGAATYMQQILGAMSYLHKNNFVHRDIKPENFLMQNQEANADIKVIDFGLAKHYKPGSGATMKTRAGTPYYVSPQVLAGAYDEKCDVWSCGVICYILLCGYPPFYGEKDKEILAMVKKGEVKFDPADWSEVSSDAIDFIKLMLTFNPDKRPSAQELLTHKWLTTSASAPVGRVGKDLGHKLKHFQSNSRMKKVALTLIAQQLKDDELKELRDTFIKLDKDRDGTLSLEEIQNGMKMAKADLPEDIVEIVRNLDTDGSGNIDYTEFMAATLTKKQYLRREVMWAAFRVFDTNGDGVITKDELAKILKEEDNMAHIEKMVADVDLDSNGEISFDEFCIMMEKDSVGILGAAADGAEAEANALPEV</sequence>
<evidence type="ECO:0000313" key="13">
    <source>
        <dbReference type="EMBL" id="CAK9033341.1"/>
    </source>
</evidence>
<dbReference type="PROSITE" id="PS00018">
    <property type="entry name" value="EF_HAND_1"/>
    <property type="match status" value="4"/>
</dbReference>
<name>A0ABP0L2E7_9DINO</name>
<feature type="domain" description="EF-hand" evidence="12">
    <location>
        <begin position="443"/>
        <end position="475"/>
    </location>
</feature>
<dbReference type="CDD" id="cd05117">
    <property type="entry name" value="STKc_CAMK"/>
    <property type="match status" value="1"/>
</dbReference>
<proteinExistence type="inferred from homology"/>
<protein>
    <submittedName>
        <fullName evidence="13">Calcium-dependent protein kinase 2 (PfCDPK2)</fullName>
    </submittedName>
</protein>
<dbReference type="SMART" id="SM00220">
    <property type="entry name" value="S_TKc"/>
    <property type="match status" value="1"/>
</dbReference>
<dbReference type="SMART" id="SM00054">
    <property type="entry name" value="EFh"/>
    <property type="match status" value="4"/>
</dbReference>
<comment type="cofactor">
    <cofactor evidence="1">
        <name>Mg(2+)</name>
        <dbReference type="ChEBI" id="CHEBI:18420"/>
    </cofactor>
</comment>
<dbReference type="InterPro" id="IPR050205">
    <property type="entry name" value="CDPK_Ser/Thr_kinases"/>
</dbReference>
<gene>
    <name evidence="13" type="ORF">SCF082_LOCUS20451</name>
</gene>
<evidence type="ECO:0000256" key="10">
    <source>
        <dbReference type="RuleBase" id="RU000304"/>
    </source>
</evidence>
<keyword evidence="6" id="KW-0106">Calcium</keyword>
<evidence type="ECO:0000256" key="6">
    <source>
        <dbReference type="ARBA" id="ARBA00022837"/>
    </source>
</evidence>
<keyword evidence="4 9" id="KW-0547">Nucleotide-binding</keyword>
<evidence type="ECO:0000256" key="3">
    <source>
        <dbReference type="ARBA" id="ARBA00022679"/>
    </source>
</evidence>
<feature type="domain" description="EF-hand" evidence="12">
    <location>
        <begin position="336"/>
        <end position="371"/>
    </location>
</feature>
<feature type="domain" description="EF-hand" evidence="12">
    <location>
        <begin position="407"/>
        <end position="442"/>
    </location>
</feature>
<keyword evidence="3" id="KW-0808">Transferase</keyword>
<dbReference type="PANTHER" id="PTHR24349">
    <property type="entry name" value="SERINE/THREONINE-PROTEIN KINASE"/>
    <property type="match status" value="1"/>
</dbReference>
<dbReference type="Gene3D" id="1.10.238.10">
    <property type="entry name" value="EF-hand"/>
    <property type="match status" value="2"/>
</dbReference>
<keyword evidence="2 10" id="KW-0723">Serine/threonine-protein kinase</keyword>
<dbReference type="InterPro" id="IPR011009">
    <property type="entry name" value="Kinase-like_dom_sf"/>
</dbReference>
<keyword evidence="5 13" id="KW-0418">Kinase</keyword>
<dbReference type="EMBL" id="CAXAMM010014291">
    <property type="protein sequence ID" value="CAK9033341.1"/>
    <property type="molecule type" value="Genomic_DNA"/>
</dbReference>
<dbReference type="SUPFAM" id="SSF56112">
    <property type="entry name" value="Protein kinase-like (PK-like)"/>
    <property type="match status" value="1"/>
</dbReference>
<keyword evidence="14" id="KW-1185">Reference proteome</keyword>
<evidence type="ECO:0000313" key="14">
    <source>
        <dbReference type="Proteomes" id="UP001642464"/>
    </source>
</evidence>
<dbReference type="InterPro" id="IPR008271">
    <property type="entry name" value="Ser/Thr_kinase_AS"/>
</dbReference>
<dbReference type="PROSITE" id="PS50011">
    <property type="entry name" value="PROTEIN_KINASE_DOM"/>
    <property type="match status" value="1"/>
</dbReference>
<evidence type="ECO:0000259" key="11">
    <source>
        <dbReference type="PROSITE" id="PS50011"/>
    </source>
</evidence>
<dbReference type="InterPro" id="IPR000719">
    <property type="entry name" value="Prot_kinase_dom"/>
</dbReference>
<dbReference type="SUPFAM" id="SSF47473">
    <property type="entry name" value="EF-hand"/>
    <property type="match status" value="1"/>
</dbReference>
<dbReference type="PROSITE" id="PS00107">
    <property type="entry name" value="PROTEIN_KINASE_ATP"/>
    <property type="match status" value="1"/>
</dbReference>
<reference evidence="13 14" key="1">
    <citation type="submission" date="2024-02" db="EMBL/GenBank/DDBJ databases">
        <authorList>
            <person name="Chen Y."/>
            <person name="Shah S."/>
            <person name="Dougan E. K."/>
            <person name="Thang M."/>
            <person name="Chan C."/>
        </authorList>
    </citation>
    <scope>NUCLEOTIDE SEQUENCE [LARGE SCALE GENOMIC DNA]</scope>
</reference>
<dbReference type="PROSITE" id="PS50222">
    <property type="entry name" value="EF_HAND_2"/>
    <property type="match status" value="4"/>
</dbReference>
<dbReference type="GO" id="GO:0016301">
    <property type="term" value="F:kinase activity"/>
    <property type="evidence" value="ECO:0007669"/>
    <property type="project" value="UniProtKB-KW"/>
</dbReference>
<dbReference type="InterPro" id="IPR011992">
    <property type="entry name" value="EF-hand-dom_pair"/>
</dbReference>
<dbReference type="Gene3D" id="3.30.200.20">
    <property type="entry name" value="Phosphorylase Kinase, domain 1"/>
    <property type="match status" value="1"/>
</dbReference>
<evidence type="ECO:0000256" key="5">
    <source>
        <dbReference type="ARBA" id="ARBA00022777"/>
    </source>
</evidence>
<evidence type="ECO:0000256" key="1">
    <source>
        <dbReference type="ARBA" id="ARBA00001946"/>
    </source>
</evidence>
<evidence type="ECO:0000256" key="9">
    <source>
        <dbReference type="PROSITE-ProRule" id="PRU10141"/>
    </source>
</evidence>
<dbReference type="InterPro" id="IPR018247">
    <property type="entry name" value="EF_Hand_1_Ca_BS"/>
</dbReference>
<dbReference type="PROSITE" id="PS00108">
    <property type="entry name" value="PROTEIN_KINASE_ST"/>
    <property type="match status" value="1"/>
</dbReference>
<accession>A0ABP0L2E7</accession>
<feature type="domain" description="Protein kinase" evidence="11">
    <location>
        <begin position="30"/>
        <end position="293"/>
    </location>
</feature>
<evidence type="ECO:0000256" key="7">
    <source>
        <dbReference type="ARBA" id="ARBA00022840"/>
    </source>
</evidence>
<dbReference type="Proteomes" id="UP001642464">
    <property type="component" value="Unassembled WGS sequence"/>
</dbReference>
<dbReference type="CDD" id="cd00051">
    <property type="entry name" value="EFh"/>
    <property type="match status" value="1"/>
</dbReference>
<dbReference type="InterPro" id="IPR002048">
    <property type="entry name" value="EF_hand_dom"/>
</dbReference>
<comment type="similarity">
    <text evidence="8">Belongs to the protein kinase superfamily. Ser/Thr protein kinase family. CDPK subfamily.</text>
</comment>
<keyword evidence="7 9" id="KW-0067">ATP-binding</keyword>
<dbReference type="Pfam" id="PF13499">
    <property type="entry name" value="EF-hand_7"/>
    <property type="match status" value="2"/>
</dbReference>
<dbReference type="InterPro" id="IPR017441">
    <property type="entry name" value="Protein_kinase_ATP_BS"/>
</dbReference>
<evidence type="ECO:0000256" key="4">
    <source>
        <dbReference type="ARBA" id="ARBA00022741"/>
    </source>
</evidence>
<comment type="caution">
    <text evidence="13">The sequence shown here is derived from an EMBL/GenBank/DDBJ whole genome shotgun (WGS) entry which is preliminary data.</text>
</comment>
<dbReference type="Gene3D" id="1.10.510.10">
    <property type="entry name" value="Transferase(Phosphotransferase) domain 1"/>
    <property type="match status" value="1"/>
</dbReference>
<evidence type="ECO:0000256" key="8">
    <source>
        <dbReference type="ARBA" id="ARBA00024334"/>
    </source>
</evidence>
<dbReference type="Pfam" id="PF00069">
    <property type="entry name" value="Pkinase"/>
    <property type="match status" value="1"/>
</dbReference>
<evidence type="ECO:0000256" key="2">
    <source>
        <dbReference type="ARBA" id="ARBA00022527"/>
    </source>
</evidence>
<evidence type="ECO:0000259" key="12">
    <source>
        <dbReference type="PROSITE" id="PS50222"/>
    </source>
</evidence>
<feature type="binding site" evidence="9">
    <location>
        <position position="59"/>
    </location>
    <ligand>
        <name>ATP</name>
        <dbReference type="ChEBI" id="CHEBI:30616"/>
    </ligand>
</feature>
<feature type="domain" description="EF-hand" evidence="12">
    <location>
        <begin position="374"/>
        <end position="406"/>
    </location>
</feature>